<dbReference type="Gene3D" id="2.20.28.10">
    <property type="match status" value="1"/>
</dbReference>
<accession>A0AAV3T802</accession>
<dbReference type="EMBL" id="BAAADV010000001">
    <property type="protein sequence ID" value="GAA0668365.1"/>
    <property type="molecule type" value="Genomic_DNA"/>
</dbReference>
<reference evidence="2 3" key="1">
    <citation type="journal article" date="2019" name="Int. J. Syst. Evol. Microbiol.">
        <title>The Global Catalogue of Microorganisms (GCM) 10K type strain sequencing project: providing services to taxonomists for standard genome sequencing and annotation.</title>
        <authorList>
            <consortium name="The Broad Institute Genomics Platform"/>
            <consortium name="The Broad Institute Genome Sequencing Center for Infectious Disease"/>
            <person name="Wu L."/>
            <person name="Ma J."/>
        </authorList>
    </citation>
    <scope>NUCLEOTIDE SEQUENCE [LARGE SCALE GENOMIC DNA]</scope>
    <source>
        <strain evidence="2 3">JCM 16328</strain>
    </source>
</reference>
<dbReference type="RefSeq" id="WP_343773081.1">
    <property type="nucleotide sequence ID" value="NZ_BAAADV010000001.1"/>
</dbReference>
<dbReference type="Proteomes" id="UP001500420">
    <property type="component" value="Unassembled WGS sequence"/>
</dbReference>
<dbReference type="InterPro" id="IPR055554">
    <property type="entry name" value="DUF7130"/>
</dbReference>
<sequence length="97" mass="10935">MAQKERADVSLGVPIYNEDGTRLGTVRGFDDEGFYVTLAEDAVAEETERMRSGGPTGEMDLMWRCWQCGEMGKIGEIPDNCPSCDAPREDIYYWTED</sequence>
<keyword evidence="3" id="KW-1185">Reference proteome</keyword>
<name>A0AAV3T802_9EURY</name>
<evidence type="ECO:0000313" key="3">
    <source>
        <dbReference type="Proteomes" id="UP001500420"/>
    </source>
</evidence>
<dbReference type="SUPFAM" id="SSF57802">
    <property type="entry name" value="Rubredoxin-like"/>
    <property type="match status" value="1"/>
</dbReference>
<gene>
    <name evidence="2" type="ORF">GCM10009020_12680</name>
</gene>
<comment type="caution">
    <text evidence="2">The sequence shown here is derived from an EMBL/GenBank/DDBJ whole genome shotgun (WGS) entry which is preliminary data.</text>
</comment>
<organism evidence="2 3">
    <name type="scientific">Natronoarchaeum mannanilyticum</name>
    <dbReference type="NCBI Taxonomy" id="926360"/>
    <lineage>
        <taxon>Archaea</taxon>
        <taxon>Methanobacteriati</taxon>
        <taxon>Methanobacteriota</taxon>
        <taxon>Stenosarchaea group</taxon>
        <taxon>Halobacteria</taxon>
        <taxon>Halobacteriales</taxon>
        <taxon>Natronoarchaeaceae</taxon>
    </lineage>
</organism>
<feature type="domain" description="DUF7130" evidence="1">
    <location>
        <begin position="11"/>
        <end position="97"/>
    </location>
</feature>
<evidence type="ECO:0000313" key="2">
    <source>
        <dbReference type="EMBL" id="GAA0668365.1"/>
    </source>
</evidence>
<dbReference type="Pfam" id="PF23458">
    <property type="entry name" value="DUF7130"/>
    <property type="match status" value="1"/>
</dbReference>
<dbReference type="AlphaFoldDB" id="A0AAV3T802"/>
<proteinExistence type="predicted"/>
<evidence type="ECO:0000259" key="1">
    <source>
        <dbReference type="Pfam" id="PF23458"/>
    </source>
</evidence>
<protein>
    <recommendedName>
        <fullName evidence="1">DUF7130 domain-containing protein</fullName>
    </recommendedName>
</protein>